<keyword evidence="11" id="KW-1185">Reference proteome</keyword>
<name>A0ABQ7XN86_BRANA</name>
<dbReference type="PANTHER" id="PTHR24031">
    <property type="entry name" value="RNA HELICASE"/>
    <property type="match status" value="1"/>
</dbReference>
<dbReference type="Proteomes" id="UP000824890">
    <property type="component" value="Unassembled WGS sequence"/>
</dbReference>
<evidence type="ECO:0000313" key="11">
    <source>
        <dbReference type="Proteomes" id="UP000824890"/>
    </source>
</evidence>
<evidence type="ECO:0000259" key="9">
    <source>
        <dbReference type="PROSITE" id="PS51194"/>
    </source>
</evidence>
<dbReference type="PROSITE" id="PS51192">
    <property type="entry name" value="HELICASE_ATP_BIND_1"/>
    <property type="match status" value="1"/>
</dbReference>
<evidence type="ECO:0000313" key="10">
    <source>
        <dbReference type="EMBL" id="KAH0857394.1"/>
    </source>
</evidence>
<feature type="region of interest" description="Disordered" evidence="7">
    <location>
        <begin position="216"/>
        <end position="241"/>
    </location>
</feature>
<accession>A0ABQ7XN86</accession>
<comment type="function">
    <text evidence="5">RNA helicase.</text>
</comment>
<sequence>MYSTMLRERSGSIWSLILSRNMGGGPRTFPGGLNKWQWKRMHEKKAREKENKLLDQEKQLYEARIRSEIRAKMLGGNHDSNENTAKSNQSHGPLSPQEHIKSLADRFMKAGAEDLWNEDDGPVKKTNQGSRLNRVGNGGSRSNSPIDVRSLVGRRGFSSMSHRGRFKRNESSCDEGEDFDSKKFDTLSPFSPGFAGKKEKVKSVSNVMRNKGLFGRRKFRKNDSSTEEDSEEEDGKMNGWMDVRRTGSSASLGNHDFKLIKRVQRNVTDEDLYPPLDINGVRDDLSKRKSVENVMEVNGEPRDSIYSGRRFVKLNTSCKAFSLSCLDRDERLFCRFDESSVSPLTLKALSASGIVKMTRVQDATLSECFEAGQDALVKAKTGTGKSMAFLLPAIETVLKAMASSNGVHRVPPILVLILCPTRELASQIAAEGKALLKYHDGIGVQTLIGGTRFKLDQQRLQSDPCQILIATPGRLLDHIENKSNITSRLMALKLFVVDEADLLLDLGFRRDVEKIIDCLPRQRQSLLFSATIPKEVRRVSQLVLKRDHSYIDTIGLGCVETHDKVKQSCLVAPHESHFHLVPHLLKEHINNTADYKIIVFCSTGMVTSLMYTLLREMKLNVREIHARKPQLHRTRVSDEFKESKRLILVTSDVSARGMNYPDVTLVIQVGIPSDREQYIHRLGRTGREGKGGKGLLLIAPWERYFLDELKDLPIEPIQVPDLDSRFKLEVDQSMGKIDTSIKEAAYHAWLGYYNSVRETGRDKTTLAELANRFCYSIGLEKPPPLFRKTAVKMGLKGISGIPIRK</sequence>
<comment type="similarity">
    <text evidence="5">Belongs to the DEAD box helicase family.</text>
</comment>
<evidence type="ECO:0000256" key="7">
    <source>
        <dbReference type="SAM" id="MobiDB-lite"/>
    </source>
</evidence>
<protein>
    <recommendedName>
        <fullName evidence="5">ATP-dependent RNA helicase</fullName>
        <ecNumber evidence="5">3.6.4.13</ecNumber>
    </recommendedName>
</protein>
<keyword evidence="5" id="KW-0347">Helicase</keyword>
<evidence type="ECO:0000256" key="6">
    <source>
        <dbReference type="SAM" id="Coils"/>
    </source>
</evidence>
<dbReference type="Gene3D" id="3.40.50.300">
    <property type="entry name" value="P-loop containing nucleotide triphosphate hydrolases"/>
    <property type="match status" value="2"/>
</dbReference>
<keyword evidence="1 5" id="KW-0547">Nucleotide-binding</keyword>
<evidence type="ECO:0000256" key="5">
    <source>
        <dbReference type="RuleBase" id="RU365068"/>
    </source>
</evidence>
<feature type="domain" description="Helicase ATP-binding" evidence="8">
    <location>
        <begin position="366"/>
        <end position="550"/>
    </location>
</feature>
<dbReference type="PROSITE" id="PS51194">
    <property type="entry name" value="HELICASE_CTER"/>
    <property type="match status" value="1"/>
</dbReference>
<dbReference type="SMART" id="SM00490">
    <property type="entry name" value="HELICc"/>
    <property type="match status" value="1"/>
</dbReference>
<feature type="coiled-coil region" evidence="6">
    <location>
        <begin position="39"/>
        <end position="66"/>
    </location>
</feature>
<dbReference type="InterPro" id="IPR014001">
    <property type="entry name" value="Helicase_ATP-bd"/>
</dbReference>
<evidence type="ECO:0000259" key="8">
    <source>
        <dbReference type="PROSITE" id="PS51192"/>
    </source>
</evidence>
<dbReference type="Pfam" id="PF00270">
    <property type="entry name" value="DEAD"/>
    <property type="match status" value="1"/>
</dbReference>
<keyword evidence="3 5" id="KW-0067">ATP-binding</keyword>
<comment type="domain">
    <text evidence="5">The Q motif is unique to and characteristic of the DEAD box family of RNA helicases and controls ATP binding and hydrolysis.</text>
</comment>
<proteinExistence type="inferred from homology"/>
<evidence type="ECO:0000256" key="3">
    <source>
        <dbReference type="ARBA" id="ARBA00022840"/>
    </source>
</evidence>
<dbReference type="InterPro" id="IPR011545">
    <property type="entry name" value="DEAD/DEAH_box_helicase_dom"/>
</dbReference>
<gene>
    <name evidence="10" type="ORF">HID58_085655</name>
</gene>
<keyword evidence="2 5" id="KW-0378">Hydrolase</keyword>
<dbReference type="Pfam" id="PF00271">
    <property type="entry name" value="Helicase_C"/>
    <property type="match status" value="1"/>
</dbReference>
<organism evidence="10 11">
    <name type="scientific">Brassica napus</name>
    <name type="common">Rape</name>
    <dbReference type="NCBI Taxonomy" id="3708"/>
    <lineage>
        <taxon>Eukaryota</taxon>
        <taxon>Viridiplantae</taxon>
        <taxon>Streptophyta</taxon>
        <taxon>Embryophyta</taxon>
        <taxon>Tracheophyta</taxon>
        <taxon>Spermatophyta</taxon>
        <taxon>Magnoliopsida</taxon>
        <taxon>eudicotyledons</taxon>
        <taxon>Gunneridae</taxon>
        <taxon>Pentapetalae</taxon>
        <taxon>rosids</taxon>
        <taxon>malvids</taxon>
        <taxon>Brassicales</taxon>
        <taxon>Brassicaceae</taxon>
        <taxon>Brassiceae</taxon>
        <taxon>Brassica</taxon>
    </lineage>
</organism>
<feature type="region of interest" description="Disordered" evidence="7">
    <location>
        <begin position="114"/>
        <end position="182"/>
    </location>
</feature>
<feature type="compositionally biased region" description="Polar residues" evidence="7">
    <location>
        <begin position="82"/>
        <end position="92"/>
    </location>
</feature>
<comment type="caution">
    <text evidence="10">The sequence shown here is derived from an EMBL/GenBank/DDBJ whole genome shotgun (WGS) entry which is preliminary data.</text>
</comment>
<keyword evidence="6" id="KW-0175">Coiled coil</keyword>
<dbReference type="SMART" id="SM00487">
    <property type="entry name" value="DEXDc"/>
    <property type="match status" value="1"/>
</dbReference>
<dbReference type="CDD" id="cd18787">
    <property type="entry name" value="SF2_C_DEAD"/>
    <property type="match status" value="1"/>
</dbReference>
<dbReference type="EMBL" id="JAGKQM010000019">
    <property type="protein sequence ID" value="KAH0857394.1"/>
    <property type="molecule type" value="Genomic_DNA"/>
</dbReference>
<dbReference type="EC" id="3.6.4.13" evidence="5"/>
<feature type="compositionally biased region" description="Acidic residues" evidence="7">
    <location>
        <begin position="225"/>
        <end position="234"/>
    </location>
</feature>
<reference evidence="10 11" key="1">
    <citation type="submission" date="2021-05" db="EMBL/GenBank/DDBJ databases">
        <title>Genome Assembly of Synthetic Allotetraploid Brassica napus Reveals Homoeologous Exchanges between Subgenomes.</title>
        <authorList>
            <person name="Davis J.T."/>
        </authorList>
    </citation>
    <scope>NUCLEOTIDE SEQUENCE [LARGE SCALE GENOMIC DNA]</scope>
    <source>
        <strain evidence="11">cv. Da-Ae</strain>
        <tissue evidence="10">Seedling</tissue>
    </source>
</reference>
<evidence type="ECO:0000256" key="2">
    <source>
        <dbReference type="ARBA" id="ARBA00022801"/>
    </source>
</evidence>
<evidence type="ECO:0000256" key="1">
    <source>
        <dbReference type="ARBA" id="ARBA00022741"/>
    </source>
</evidence>
<keyword evidence="4 5" id="KW-0694">RNA-binding</keyword>
<comment type="catalytic activity">
    <reaction evidence="5">
        <text>ATP + H2O = ADP + phosphate + H(+)</text>
        <dbReference type="Rhea" id="RHEA:13065"/>
        <dbReference type="ChEBI" id="CHEBI:15377"/>
        <dbReference type="ChEBI" id="CHEBI:15378"/>
        <dbReference type="ChEBI" id="CHEBI:30616"/>
        <dbReference type="ChEBI" id="CHEBI:43474"/>
        <dbReference type="ChEBI" id="CHEBI:456216"/>
        <dbReference type="EC" id="3.6.4.13"/>
    </reaction>
</comment>
<dbReference type="SUPFAM" id="SSF52540">
    <property type="entry name" value="P-loop containing nucleoside triphosphate hydrolases"/>
    <property type="match status" value="1"/>
</dbReference>
<dbReference type="InterPro" id="IPR001650">
    <property type="entry name" value="Helicase_C-like"/>
</dbReference>
<dbReference type="InterPro" id="IPR027417">
    <property type="entry name" value="P-loop_NTPase"/>
</dbReference>
<feature type="region of interest" description="Disordered" evidence="7">
    <location>
        <begin position="75"/>
        <end position="97"/>
    </location>
</feature>
<feature type="domain" description="Helicase C-terminal" evidence="9">
    <location>
        <begin position="584"/>
        <end position="734"/>
    </location>
</feature>
<evidence type="ECO:0000256" key="4">
    <source>
        <dbReference type="ARBA" id="ARBA00022884"/>
    </source>
</evidence>